<dbReference type="Pfam" id="PF00657">
    <property type="entry name" value="Lipase_GDSL"/>
    <property type="match status" value="1"/>
</dbReference>
<evidence type="ECO:0000313" key="4">
    <source>
        <dbReference type="EMBL" id="KAF5198153.1"/>
    </source>
</evidence>
<keyword evidence="2" id="KW-0325">Glycoprotein</keyword>
<dbReference type="InterPro" id="IPR001087">
    <property type="entry name" value="GDSL"/>
</dbReference>
<evidence type="ECO:0000256" key="3">
    <source>
        <dbReference type="SAM" id="SignalP"/>
    </source>
</evidence>
<dbReference type="PANTHER" id="PTHR22835">
    <property type="entry name" value="ZINC FINGER FYVE DOMAIN CONTAINING PROTEIN"/>
    <property type="match status" value="1"/>
</dbReference>
<evidence type="ECO:0000313" key="5">
    <source>
        <dbReference type="Proteomes" id="UP000554482"/>
    </source>
</evidence>
<evidence type="ECO:0000256" key="1">
    <source>
        <dbReference type="ARBA" id="ARBA00008668"/>
    </source>
</evidence>
<evidence type="ECO:0000256" key="2">
    <source>
        <dbReference type="ARBA" id="ARBA00023180"/>
    </source>
</evidence>
<keyword evidence="3" id="KW-0732">Signal</keyword>
<keyword evidence="5" id="KW-1185">Reference proteome</keyword>
<dbReference type="PANTHER" id="PTHR22835:SF683">
    <property type="entry name" value="OS05G0506800 PROTEIN"/>
    <property type="match status" value="1"/>
</dbReference>
<dbReference type="EMBL" id="JABWDY010013668">
    <property type="protein sequence ID" value="KAF5198153.1"/>
    <property type="molecule type" value="Genomic_DNA"/>
</dbReference>
<dbReference type="OrthoDB" id="1600564at2759"/>
<gene>
    <name evidence="4" type="ORF">FRX31_012260</name>
</gene>
<name>A0A7J6WME9_THATH</name>
<feature type="signal peptide" evidence="3">
    <location>
        <begin position="1"/>
        <end position="32"/>
    </location>
</feature>
<comment type="caution">
    <text evidence="4">The sequence shown here is derived from an EMBL/GenBank/DDBJ whole genome shotgun (WGS) entry which is preliminary data.</text>
</comment>
<sequence>MALSSSCLPLCNKSSLIIVVFLFFNQTTEVSGCYTSIFSFGDSLADTGNFAYYDPHSRCKHFPYGITFFNQSTGRCSNGRLIIDFIAQALGLPFLPSYLGHNKQDFKQGVNFAVIGATALDSASLLKRGIRVETNYSLEVQLGWFKQLLPSLCSTPSS</sequence>
<dbReference type="GO" id="GO:0016788">
    <property type="term" value="F:hydrolase activity, acting on ester bonds"/>
    <property type="evidence" value="ECO:0007669"/>
    <property type="project" value="InterPro"/>
</dbReference>
<comment type="similarity">
    <text evidence="1">Belongs to the 'GDSL' lipolytic enzyme family.</text>
</comment>
<proteinExistence type="inferred from homology"/>
<dbReference type="AlphaFoldDB" id="A0A7J6WME9"/>
<protein>
    <submittedName>
        <fullName evidence="4">GDSL esterase/lipase</fullName>
    </submittedName>
</protein>
<dbReference type="Proteomes" id="UP000554482">
    <property type="component" value="Unassembled WGS sequence"/>
</dbReference>
<dbReference type="InterPro" id="IPR036514">
    <property type="entry name" value="SGNH_hydro_sf"/>
</dbReference>
<reference evidence="4 5" key="1">
    <citation type="submission" date="2020-06" db="EMBL/GenBank/DDBJ databases">
        <title>Transcriptomic and genomic resources for Thalictrum thalictroides and T. hernandezii: Facilitating candidate gene discovery in an emerging model plant lineage.</title>
        <authorList>
            <person name="Arias T."/>
            <person name="Riano-Pachon D.M."/>
            <person name="Di Stilio V.S."/>
        </authorList>
    </citation>
    <scope>NUCLEOTIDE SEQUENCE [LARGE SCALE GENOMIC DNA]</scope>
    <source>
        <strain evidence="5">cv. WT478/WT964</strain>
        <tissue evidence="4">Leaves</tissue>
    </source>
</reference>
<organism evidence="4 5">
    <name type="scientific">Thalictrum thalictroides</name>
    <name type="common">Rue-anemone</name>
    <name type="synonym">Anemone thalictroides</name>
    <dbReference type="NCBI Taxonomy" id="46969"/>
    <lineage>
        <taxon>Eukaryota</taxon>
        <taxon>Viridiplantae</taxon>
        <taxon>Streptophyta</taxon>
        <taxon>Embryophyta</taxon>
        <taxon>Tracheophyta</taxon>
        <taxon>Spermatophyta</taxon>
        <taxon>Magnoliopsida</taxon>
        <taxon>Ranunculales</taxon>
        <taxon>Ranunculaceae</taxon>
        <taxon>Thalictroideae</taxon>
        <taxon>Thalictrum</taxon>
    </lineage>
</organism>
<feature type="chain" id="PRO_5029607123" evidence="3">
    <location>
        <begin position="33"/>
        <end position="158"/>
    </location>
</feature>
<dbReference type="Gene3D" id="3.40.50.1110">
    <property type="entry name" value="SGNH hydrolase"/>
    <property type="match status" value="1"/>
</dbReference>
<accession>A0A7J6WME9</accession>